<evidence type="ECO:0000259" key="5">
    <source>
        <dbReference type="SMART" id="SM00382"/>
    </source>
</evidence>
<feature type="compositionally biased region" description="Low complexity" evidence="3">
    <location>
        <begin position="12"/>
        <end position="48"/>
    </location>
</feature>
<dbReference type="PANTHER" id="PTHR43788">
    <property type="entry name" value="DNA2/NAM7 HELICASE FAMILY MEMBER"/>
    <property type="match status" value="1"/>
</dbReference>
<dbReference type="EMBL" id="LHPF02000015">
    <property type="protein sequence ID" value="PSC71270.1"/>
    <property type="molecule type" value="Genomic_DNA"/>
</dbReference>
<dbReference type="GO" id="GO:0017116">
    <property type="term" value="F:single-stranded DNA helicase activity"/>
    <property type="evidence" value="ECO:0007669"/>
    <property type="project" value="TreeGrafter"/>
</dbReference>
<dbReference type="Pfam" id="PF23139">
    <property type="entry name" value="OB_YrrC"/>
    <property type="match status" value="1"/>
</dbReference>
<dbReference type="Proteomes" id="UP000239649">
    <property type="component" value="Unassembled WGS sequence"/>
</dbReference>
<dbReference type="CDD" id="cd18809">
    <property type="entry name" value="SF1_C_RecD"/>
    <property type="match status" value="1"/>
</dbReference>
<dbReference type="InterPro" id="IPR029493">
    <property type="entry name" value="RecD2-like_HHH"/>
</dbReference>
<organism evidence="6 7">
    <name type="scientific">Micractinium conductrix</name>
    <dbReference type="NCBI Taxonomy" id="554055"/>
    <lineage>
        <taxon>Eukaryota</taxon>
        <taxon>Viridiplantae</taxon>
        <taxon>Chlorophyta</taxon>
        <taxon>core chlorophytes</taxon>
        <taxon>Trebouxiophyceae</taxon>
        <taxon>Chlorellales</taxon>
        <taxon>Chlorellaceae</taxon>
        <taxon>Chlorella clade</taxon>
        <taxon>Micractinium</taxon>
    </lineage>
</organism>
<dbReference type="GO" id="GO:0006281">
    <property type="term" value="P:DNA repair"/>
    <property type="evidence" value="ECO:0007669"/>
    <property type="project" value="InterPro"/>
</dbReference>
<feature type="domain" description="AAA+ ATPase" evidence="5">
    <location>
        <begin position="535"/>
        <end position="697"/>
    </location>
</feature>
<dbReference type="Pfam" id="PF14490">
    <property type="entry name" value="HHH_RecD2"/>
    <property type="match status" value="1"/>
</dbReference>
<dbReference type="STRING" id="554055.A0A2P6VB02"/>
<dbReference type="InterPro" id="IPR027417">
    <property type="entry name" value="P-loop_NTPase"/>
</dbReference>
<evidence type="ECO:0000256" key="1">
    <source>
        <dbReference type="ARBA" id="ARBA00022741"/>
    </source>
</evidence>
<keyword evidence="1" id="KW-0547">Nucleotide-binding</keyword>
<dbReference type="InterPro" id="IPR041451">
    <property type="entry name" value="RecD2_SH13"/>
</dbReference>
<dbReference type="PANTHER" id="PTHR43788:SF6">
    <property type="entry name" value="DNA HELICASE B"/>
    <property type="match status" value="1"/>
</dbReference>
<feature type="region of interest" description="Disordered" evidence="3">
    <location>
        <begin position="299"/>
        <end position="356"/>
    </location>
</feature>
<evidence type="ECO:0000313" key="6">
    <source>
        <dbReference type="EMBL" id="PSC71270.1"/>
    </source>
</evidence>
<dbReference type="InterPro" id="IPR050534">
    <property type="entry name" value="Coronavir_polyprotein_1ab"/>
</dbReference>
<dbReference type="Gene3D" id="2.30.30.940">
    <property type="match status" value="1"/>
</dbReference>
<dbReference type="GO" id="GO:0003677">
    <property type="term" value="F:DNA binding"/>
    <property type="evidence" value="ECO:0007669"/>
    <property type="project" value="InterPro"/>
</dbReference>
<gene>
    <name evidence="6" type="ORF">C2E20_5369</name>
</gene>
<dbReference type="Gene3D" id="1.10.150.20">
    <property type="entry name" value="5' to 3' exonuclease, C-terminal subdomain"/>
    <property type="match status" value="1"/>
</dbReference>
<dbReference type="CDD" id="cd17933">
    <property type="entry name" value="DEXSc_RecD-like"/>
    <property type="match status" value="1"/>
</dbReference>
<sequence length="1210" mass="123861">MQVQLVHPPVTAGGAAAASSSSDGGAPPSDGSSGSSGSAGEGSSRGAAGSKGGRRVITVVGNLPQVAVGQALRLRGTWVEHKQYGRQLKATDLEEVALSSDDELVTYLGGGAIAGVGPVTARCMVERWGVEIESKLNSRAAVRHLTACSGIGPAKAEKIKAAWDATKGTRDGVRFLQEHAIPLPLAQRIAERHGHHTVAQVAADPYAALAGFGMPFSKLDLLACRMGARPDLVSRAAAAVLQCLGEAATEEGHCYLPWSRLEHDVAKLLQETGRHHGSPWGHAGSLDLVAQLMHTTGGLVAEPGGGSAAQQAAQQDPDGSRAGAAPDPGAWLQADGEPPQQGGAAAAAPGRQHPDFAGDLTALRDHLAGKLKGVPAAAIDGLLSAYGSGALAVLDSPHREAVKQLCKCRKVGPKTAEKVKLAWEAAHGNAPAAGGSGPPLGGPPGVTMQELLESPPAVDFPWQDNTRCYPKHLHAAEEAVAQRSLQRASGYRQADAIDLAKVRKWVKHNQANQAAAGAGIQLNEGQVRAIELASGAPLMVLTGGPGCGKTTVVQTIVKLWCAQGKMVRIAAPTGRAAQRMGEIQGIEPCTIHRLLGYQPRKGGGGGDAGLDAASEEARLGTQGVFQYNRDNPLPAKAVLVDEASMLSLPLAVALIDALRPDCQLVLVGDIDQLPPVGPGAVLHNLIASKLVPVVDLREIFRQAAASNIITSALAVRRGDVPLLQPVAPTADAFAAATSDALLVATAAPDDFVAAVQQAVTAMAGAQGGAPDDLQVLSPMRKGTAGTSVLNPMLQALLNPPAPGKPELPRHAGGGGGAGAGAFRVGDRVLQLVNNYDKEVFNGDHGRVTACYPSERRLVVHYPHLDKGGADGGVREYQGVELAQLELAYAITVHKAQGGEAAHVVLALSPVHGRMLTRRLLYTGLTRAKRQLVVVSTGTTSSGATPLQKAVRKKDSEIRLTSLQGRLEEGRVAGGLPQLESQLFSNEEQMLAAAVQAQAQAAEARAAAAGVGGDAAGAGPADGLGVAGAAPRGLLPSGEGGVATTSSSSGGGSGCNVTEAPPSDEAAAAERRVRVAALAAAFDIPDEEAARLVELPPWPGVDPFHAVRALAWLQANVDERLTVFEVVQRAPALLAMDPVRLASLRQFVEKRGMGQRSSPPPDGAPRAAGAAGASSAVEGWLALTAGQPAAAPPAGDPGVAEGGEQQAAAFS</sequence>
<feature type="compositionally biased region" description="Low complexity" evidence="3">
    <location>
        <begin position="333"/>
        <end position="351"/>
    </location>
</feature>
<dbReference type="OrthoDB" id="6513042at2759"/>
<dbReference type="SUPFAM" id="SSF52540">
    <property type="entry name" value="P-loop containing nucleoside triphosphate hydrolases"/>
    <property type="match status" value="2"/>
</dbReference>
<feature type="compositionally biased region" description="Low complexity" evidence="3">
    <location>
        <begin position="308"/>
        <end position="317"/>
    </location>
</feature>
<feature type="region of interest" description="Disordered" evidence="3">
    <location>
        <begin position="1183"/>
        <end position="1210"/>
    </location>
</feature>
<dbReference type="Gene3D" id="1.10.10.2220">
    <property type="match status" value="1"/>
</dbReference>
<keyword evidence="7" id="KW-1185">Reference proteome</keyword>
<evidence type="ECO:0000259" key="4">
    <source>
        <dbReference type="SMART" id="SM00278"/>
    </source>
</evidence>
<keyword evidence="2" id="KW-0067">ATP-binding</keyword>
<dbReference type="InterPro" id="IPR027785">
    <property type="entry name" value="UvrD-like_helicase_C"/>
</dbReference>
<feature type="region of interest" description="Disordered" evidence="3">
    <location>
        <begin position="1"/>
        <end position="51"/>
    </location>
</feature>
<dbReference type="GO" id="GO:0009338">
    <property type="term" value="C:exodeoxyribonuclease V complex"/>
    <property type="evidence" value="ECO:0007669"/>
    <property type="project" value="TreeGrafter"/>
</dbReference>
<accession>A0A2P6VB02</accession>
<dbReference type="GO" id="GO:0005524">
    <property type="term" value="F:ATP binding"/>
    <property type="evidence" value="ECO:0007669"/>
    <property type="project" value="UniProtKB-KW"/>
</dbReference>
<feature type="compositionally biased region" description="Low complexity" evidence="3">
    <location>
        <begin position="1195"/>
        <end position="1210"/>
    </location>
</feature>
<comment type="caution">
    <text evidence="6">The sequence shown here is derived from an EMBL/GenBank/DDBJ whole genome shotgun (WGS) entry which is preliminary data.</text>
</comment>
<dbReference type="Pfam" id="PF13538">
    <property type="entry name" value="UvrD_C_2"/>
    <property type="match status" value="1"/>
</dbReference>
<proteinExistence type="predicted"/>
<feature type="region of interest" description="Disordered" evidence="3">
    <location>
        <begin position="1149"/>
        <end position="1171"/>
    </location>
</feature>
<dbReference type="GO" id="GO:0006310">
    <property type="term" value="P:DNA recombination"/>
    <property type="evidence" value="ECO:0007669"/>
    <property type="project" value="TreeGrafter"/>
</dbReference>
<dbReference type="Gene3D" id="3.40.50.300">
    <property type="entry name" value="P-loop containing nucleotide triphosphate hydrolases"/>
    <property type="match status" value="2"/>
</dbReference>
<evidence type="ECO:0000256" key="3">
    <source>
        <dbReference type="SAM" id="MobiDB-lite"/>
    </source>
</evidence>
<reference evidence="6 7" key="1">
    <citation type="journal article" date="2018" name="Plant J.">
        <title>Genome sequences of Chlorella sorokiniana UTEX 1602 and Micractinium conductrix SAG 241.80: implications to maltose excretion by a green alga.</title>
        <authorList>
            <person name="Arriola M.B."/>
            <person name="Velmurugan N."/>
            <person name="Zhang Y."/>
            <person name="Plunkett M.H."/>
            <person name="Hondzo H."/>
            <person name="Barney B.M."/>
        </authorList>
    </citation>
    <scope>NUCLEOTIDE SEQUENCE [LARGE SCALE GENOMIC DNA]</scope>
    <source>
        <strain evidence="6 7">SAG 241.80</strain>
    </source>
</reference>
<dbReference type="Pfam" id="PF13604">
    <property type="entry name" value="AAA_30"/>
    <property type="match status" value="1"/>
</dbReference>
<dbReference type="Pfam" id="PF14520">
    <property type="entry name" value="HHH_5"/>
    <property type="match status" value="1"/>
</dbReference>
<feature type="domain" description="Helix-hairpin-helix DNA-binding motif class 1" evidence="4">
    <location>
        <begin position="403"/>
        <end position="422"/>
    </location>
</feature>
<dbReference type="InterPro" id="IPR055446">
    <property type="entry name" value="RecD2_N_OB"/>
</dbReference>
<dbReference type="SMART" id="SM00278">
    <property type="entry name" value="HhH1"/>
    <property type="match status" value="2"/>
</dbReference>
<dbReference type="AlphaFoldDB" id="A0A2P6VB02"/>
<feature type="domain" description="Helix-hairpin-helix DNA-binding motif class 1" evidence="4">
    <location>
        <begin position="143"/>
        <end position="162"/>
    </location>
</feature>
<feature type="region of interest" description="Disordered" evidence="3">
    <location>
        <begin position="1035"/>
        <end position="1065"/>
    </location>
</feature>
<dbReference type="InterPro" id="IPR003593">
    <property type="entry name" value="AAA+_ATPase"/>
</dbReference>
<name>A0A2P6VB02_9CHLO</name>
<protein>
    <submittedName>
        <fullName evidence="6">Exodeoxyribonuclease V subunit alpha</fullName>
    </submittedName>
</protein>
<dbReference type="InterPro" id="IPR003583">
    <property type="entry name" value="Hlx-hairpin-Hlx_DNA-bd_motif"/>
</dbReference>
<dbReference type="SMART" id="SM00382">
    <property type="entry name" value="AAA"/>
    <property type="match status" value="1"/>
</dbReference>
<dbReference type="Pfam" id="PF18335">
    <property type="entry name" value="SH3_13"/>
    <property type="match status" value="1"/>
</dbReference>
<evidence type="ECO:0000313" key="7">
    <source>
        <dbReference type="Proteomes" id="UP000239649"/>
    </source>
</evidence>
<evidence type="ECO:0000256" key="2">
    <source>
        <dbReference type="ARBA" id="ARBA00022840"/>
    </source>
</evidence>